<accession>A0A6G7Y8A6</accession>
<dbReference type="InterPro" id="IPR016181">
    <property type="entry name" value="Acyl_CoA_acyltransferase"/>
</dbReference>
<feature type="domain" description="N-acetyltransferase" evidence="1">
    <location>
        <begin position="16"/>
        <end position="187"/>
    </location>
</feature>
<dbReference type="PANTHER" id="PTHR43792">
    <property type="entry name" value="GNAT FAMILY, PUTATIVE (AFU_ORTHOLOGUE AFUA_3G00765)-RELATED-RELATED"/>
    <property type="match status" value="1"/>
</dbReference>
<dbReference type="EMBL" id="CP049865">
    <property type="protein sequence ID" value="QIK73124.1"/>
    <property type="molecule type" value="Genomic_DNA"/>
</dbReference>
<organism evidence="2 3">
    <name type="scientific">Propioniciclava coleopterorum</name>
    <dbReference type="NCBI Taxonomy" id="2714937"/>
    <lineage>
        <taxon>Bacteria</taxon>
        <taxon>Bacillati</taxon>
        <taxon>Actinomycetota</taxon>
        <taxon>Actinomycetes</taxon>
        <taxon>Propionibacteriales</taxon>
        <taxon>Propionibacteriaceae</taxon>
        <taxon>Propioniciclava</taxon>
    </lineage>
</organism>
<evidence type="ECO:0000259" key="1">
    <source>
        <dbReference type="PROSITE" id="PS51186"/>
    </source>
</evidence>
<dbReference type="GO" id="GO:0016747">
    <property type="term" value="F:acyltransferase activity, transferring groups other than amino-acyl groups"/>
    <property type="evidence" value="ECO:0007669"/>
    <property type="project" value="InterPro"/>
</dbReference>
<proteinExistence type="predicted"/>
<dbReference type="Gene3D" id="3.40.630.30">
    <property type="match status" value="1"/>
</dbReference>
<reference evidence="2 3" key="1">
    <citation type="submission" date="2020-03" db="EMBL/GenBank/DDBJ databases">
        <title>Propioniciclava sp. nov., isolated from Hydrophilus acuminatus.</title>
        <authorList>
            <person name="Hyun D.-W."/>
            <person name="Bae J.-W."/>
        </authorList>
    </citation>
    <scope>NUCLEOTIDE SEQUENCE [LARGE SCALE GENOMIC DNA]</scope>
    <source>
        <strain evidence="2 3">HDW11</strain>
    </source>
</reference>
<keyword evidence="3" id="KW-1185">Reference proteome</keyword>
<protein>
    <submittedName>
        <fullName evidence="2">GNAT family N-acetyltransferase</fullName>
    </submittedName>
</protein>
<evidence type="ECO:0000313" key="2">
    <source>
        <dbReference type="EMBL" id="QIK73124.1"/>
    </source>
</evidence>
<dbReference type="RefSeq" id="WP_166234195.1">
    <property type="nucleotide sequence ID" value="NZ_CP049865.1"/>
</dbReference>
<dbReference type="PANTHER" id="PTHR43792:SF1">
    <property type="entry name" value="N-ACETYLTRANSFERASE DOMAIN-CONTAINING PROTEIN"/>
    <property type="match status" value="1"/>
</dbReference>
<keyword evidence="2" id="KW-0808">Transferase</keyword>
<sequence length="202" mass="22462">MDPLDALAWPLRTPRLTIRRVTPADADATWAYRRLPEVGEWIGWFAATPQEYRAEFTAPGRLATVLAVELGGTEPRVIGDVICRVEDAEAQREVAADAAGRQAEVGWSLDPAHGGHGYATEAVAAVIDACFSALGVRRVRAVCFADNEPSWRLMERLGMRREAHTRASALHRRGVWLDSFEYAVLADEWRVEASERPPRMLV</sequence>
<dbReference type="Pfam" id="PF13302">
    <property type="entry name" value="Acetyltransf_3"/>
    <property type="match status" value="1"/>
</dbReference>
<name>A0A6G7Y8A6_9ACTN</name>
<dbReference type="Proteomes" id="UP000501058">
    <property type="component" value="Chromosome"/>
</dbReference>
<dbReference type="SUPFAM" id="SSF55729">
    <property type="entry name" value="Acyl-CoA N-acyltransferases (Nat)"/>
    <property type="match status" value="1"/>
</dbReference>
<evidence type="ECO:0000313" key="3">
    <source>
        <dbReference type="Proteomes" id="UP000501058"/>
    </source>
</evidence>
<dbReference type="KEGG" id="prv:G7070_13730"/>
<dbReference type="PROSITE" id="PS51186">
    <property type="entry name" value="GNAT"/>
    <property type="match status" value="1"/>
</dbReference>
<dbReference type="AlphaFoldDB" id="A0A6G7Y8A6"/>
<gene>
    <name evidence="2" type="ORF">G7070_13730</name>
</gene>
<dbReference type="InterPro" id="IPR051531">
    <property type="entry name" value="N-acetyltransferase"/>
</dbReference>
<dbReference type="InterPro" id="IPR000182">
    <property type="entry name" value="GNAT_dom"/>
</dbReference>